<evidence type="ECO:0000313" key="11">
    <source>
        <dbReference type="Proteomes" id="UP001374579"/>
    </source>
</evidence>
<evidence type="ECO:0000256" key="8">
    <source>
        <dbReference type="SAM" id="SignalP"/>
    </source>
</evidence>
<keyword evidence="6" id="KW-0175">Coiled coil</keyword>
<dbReference type="SUPFAM" id="SSF47454">
    <property type="entry name" value="A DNA-binding domain in eukaryotic transcription factors"/>
    <property type="match status" value="1"/>
</dbReference>
<proteinExistence type="predicted"/>
<name>A0AAN9ASB3_9CAEN</name>
<keyword evidence="1" id="KW-0805">Transcription regulation</keyword>
<keyword evidence="3" id="KW-0010">Activator</keyword>
<comment type="caution">
    <text evidence="10">The sequence shown here is derived from an EMBL/GenBank/DDBJ whole genome shotgun (WGS) entry which is preliminary data.</text>
</comment>
<protein>
    <recommendedName>
        <fullName evidence="9">BZIP domain-containing protein</fullName>
    </recommendedName>
</protein>
<dbReference type="InterPro" id="IPR004827">
    <property type="entry name" value="bZIP"/>
</dbReference>
<feature type="compositionally biased region" description="Polar residues" evidence="7">
    <location>
        <begin position="667"/>
        <end position="685"/>
    </location>
</feature>
<feature type="region of interest" description="Disordered" evidence="7">
    <location>
        <begin position="116"/>
        <end position="144"/>
    </location>
</feature>
<dbReference type="PROSITE" id="PS00036">
    <property type="entry name" value="BZIP_BASIC"/>
    <property type="match status" value="1"/>
</dbReference>
<feature type="coiled-coil region" evidence="6">
    <location>
        <begin position="788"/>
        <end position="822"/>
    </location>
</feature>
<dbReference type="InterPro" id="IPR047167">
    <property type="entry name" value="NFE2-like"/>
</dbReference>
<feature type="domain" description="BZIP" evidence="9">
    <location>
        <begin position="763"/>
        <end position="826"/>
    </location>
</feature>
<feature type="compositionally biased region" description="Low complexity" evidence="7">
    <location>
        <begin position="868"/>
        <end position="878"/>
    </location>
</feature>
<evidence type="ECO:0000256" key="4">
    <source>
        <dbReference type="ARBA" id="ARBA00023163"/>
    </source>
</evidence>
<dbReference type="EMBL" id="JBAMIC010000021">
    <property type="protein sequence ID" value="KAK7092273.1"/>
    <property type="molecule type" value="Genomic_DNA"/>
</dbReference>
<dbReference type="Proteomes" id="UP001374579">
    <property type="component" value="Unassembled WGS sequence"/>
</dbReference>
<dbReference type="GO" id="GO:0000978">
    <property type="term" value="F:RNA polymerase II cis-regulatory region sequence-specific DNA binding"/>
    <property type="evidence" value="ECO:0007669"/>
    <property type="project" value="InterPro"/>
</dbReference>
<evidence type="ECO:0000313" key="10">
    <source>
        <dbReference type="EMBL" id="KAK7092273.1"/>
    </source>
</evidence>
<keyword evidence="5" id="KW-0539">Nucleus</keyword>
<sequence length="902" mass="100174">MRKQYFSDCLLQIALLWSLFRIDSNNFSVPNNELLNYPEVQDILQGQTLALLPTNFHNQYNTLDSIHGYAHPKHADNDIYHSAIFRELRRFRHVPTNIEAFLASNDDTVGFPPLQQGNIPLGAASSSSGNGNGEEESGVSGATGQAQVTLDANHNAVCAQNEPEVDNPFPGLNLCKEDLDLIEVLWRQDVDLGVTKEVFDPNLRRELEQEREIEARKELEKHKEVEKRSREQQQQAHQWLTENFVRDGETGEWMPIAGSGTANNTNFSASGPAALYPEPPLVQQQQPQSLTLEEALNFVGELSNHSYVQQLPQQQAVVAPLPSNHSVDVASTFEFVPDSLFEETGVSAYAQHNHTDPGRLETSWQEVVDYLSDITSTATSTTVNNPALTMPPVDTHILMPPAPDAASLHQPPTVHPHHHQLQQHDFHAQQQLNHSQAFGGMPERNHTMSAASSMNETRRLLRHNSTTTELNSLTGLLNQTGMILQNVTLPAVPTPLDNNLPSLPVINETGLVKQDYNSSTPATENLNSLEWEGGELFFPNITDFDNLTNAIANSSMLDPSDLLNSMLPAEDLDMNFDPGLDTIQMLDDAGSDSAISMGSVSPHQEVNETMETSPFEGLEGATGGSDYDSTSYGNRRTYTHSSGSAEDDGFHYSCSSYGSPASVNTNCSTGSNDTEHSSGQSSASLNHIHHNHTYPTQPGQTPREVKKYAKRDGPRQKGPHSRDAKRAEDLKLPFTFDHIIESAVEEFNDMITKTKLTEAQINLMRDIRRRGKNKVAAQNCRKRKLDVLVTLEDQMDDMQHARDKLAAERRDIELQTRQAREKYSALYDHIFRSLRDEQGRPYSPDEFSLQQSSDGNVFLVRLTNASATAPVASAASGSRSTPNASSTKRKDYPRQQKKKSKE</sequence>
<evidence type="ECO:0000256" key="5">
    <source>
        <dbReference type="ARBA" id="ARBA00023242"/>
    </source>
</evidence>
<feature type="signal peptide" evidence="8">
    <location>
        <begin position="1"/>
        <end position="24"/>
    </location>
</feature>
<dbReference type="InterPro" id="IPR008917">
    <property type="entry name" value="TF_DNA-bd_sf"/>
</dbReference>
<feature type="region of interest" description="Disordered" evidence="7">
    <location>
        <begin position="868"/>
        <end position="902"/>
    </location>
</feature>
<keyword evidence="4" id="KW-0804">Transcription</keyword>
<dbReference type="PANTHER" id="PTHR24411:SF55">
    <property type="entry name" value="SEGMENTATION PROTEIN CAP'N'COLLAR"/>
    <property type="match status" value="1"/>
</dbReference>
<dbReference type="PANTHER" id="PTHR24411">
    <property type="entry name" value="NUCLEAR FACTOR ERYTHROID 2-RELATED FACTOR"/>
    <property type="match status" value="1"/>
</dbReference>
<dbReference type="Pfam" id="PF03131">
    <property type="entry name" value="bZIP_Maf"/>
    <property type="match status" value="1"/>
</dbReference>
<feature type="compositionally biased region" description="Basic and acidic residues" evidence="7">
    <location>
        <begin position="703"/>
        <end position="728"/>
    </location>
</feature>
<keyword evidence="8" id="KW-0732">Signal</keyword>
<gene>
    <name evidence="10" type="ORF">V1264_008048</name>
</gene>
<dbReference type="GO" id="GO:0000981">
    <property type="term" value="F:DNA-binding transcription factor activity, RNA polymerase II-specific"/>
    <property type="evidence" value="ECO:0007669"/>
    <property type="project" value="TreeGrafter"/>
</dbReference>
<dbReference type="PROSITE" id="PS50217">
    <property type="entry name" value="BZIP"/>
    <property type="match status" value="1"/>
</dbReference>
<evidence type="ECO:0000259" key="9">
    <source>
        <dbReference type="PROSITE" id="PS50217"/>
    </source>
</evidence>
<accession>A0AAN9ASB3</accession>
<feature type="compositionally biased region" description="Polar residues" evidence="7">
    <location>
        <begin position="627"/>
        <end position="644"/>
    </location>
</feature>
<reference evidence="10 11" key="1">
    <citation type="submission" date="2024-02" db="EMBL/GenBank/DDBJ databases">
        <title>Chromosome-scale genome assembly of the rough periwinkle Littorina saxatilis.</title>
        <authorList>
            <person name="De Jode A."/>
            <person name="Faria R."/>
            <person name="Formenti G."/>
            <person name="Sims Y."/>
            <person name="Smith T.P."/>
            <person name="Tracey A."/>
            <person name="Wood J.M.D."/>
            <person name="Zagrodzka Z.B."/>
            <person name="Johannesson K."/>
            <person name="Butlin R.K."/>
            <person name="Leder E.H."/>
        </authorList>
    </citation>
    <scope>NUCLEOTIDE SEQUENCE [LARGE SCALE GENOMIC DNA]</scope>
    <source>
        <strain evidence="10">Snail1</strain>
        <tissue evidence="10">Muscle</tissue>
    </source>
</reference>
<evidence type="ECO:0000256" key="7">
    <source>
        <dbReference type="SAM" id="MobiDB-lite"/>
    </source>
</evidence>
<dbReference type="SMART" id="SM00338">
    <property type="entry name" value="BRLZ"/>
    <property type="match status" value="1"/>
</dbReference>
<feature type="region of interest" description="Disordered" evidence="7">
    <location>
        <begin position="591"/>
        <end position="645"/>
    </location>
</feature>
<keyword evidence="11" id="KW-1185">Reference proteome</keyword>
<evidence type="ECO:0000256" key="2">
    <source>
        <dbReference type="ARBA" id="ARBA00023125"/>
    </source>
</evidence>
<dbReference type="AlphaFoldDB" id="A0AAN9ASB3"/>
<keyword evidence="2" id="KW-0238">DNA-binding</keyword>
<feature type="chain" id="PRO_5042969790" description="BZIP domain-containing protein" evidence="8">
    <location>
        <begin position="25"/>
        <end position="902"/>
    </location>
</feature>
<evidence type="ECO:0000256" key="6">
    <source>
        <dbReference type="SAM" id="Coils"/>
    </source>
</evidence>
<dbReference type="GO" id="GO:0005634">
    <property type="term" value="C:nucleus"/>
    <property type="evidence" value="ECO:0007669"/>
    <property type="project" value="TreeGrafter"/>
</dbReference>
<dbReference type="InterPro" id="IPR004826">
    <property type="entry name" value="bZIP_Maf"/>
</dbReference>
<evidence type="ECO:0000256" key="1">
    <source>
        <dbReference type="ARBA" id="ARBA00023015"/>
    </source>
</evidence>
<organism evidence="10 11">
    <name type="scientific">Littorina saxatilis</name>
    <dbReference type="NCBI Taxonomy" id="31220"/>
    <lineage>
        <taxon>Eukaryota</taxon>
        <taxon>Metazoa</taxon>
        <taxon>Spiralia</taxon>
        <taxon>Lophotrochozoa</taxon>
        <taxon>Mollusca</taxon>
        <taxon>Gastropoda</taxon>
        <taxon>Caenogastropoda</taxon>
        <taxon>Littorinimorpha</taxon>
        <taxon>Littorinoidea</taxon>
        <taxon>Littorinidae</taxon>
        <taxon>Littorina</taxon>
    </lineage>
</organism>
<feature type="region of interest" description="Disordered" evidence="7">
    <location>
        <begin position="667"/>
        <end position="728"/>
    </location>
</feature>
<dbReference type="CDD" id="cd14698">
    <property type="entry name" value="bZIP_CNC"/>
    <property type="match status" value="1"/>
</dbReference>
<feature type="compositionally biased region" description="Polar residues" evidence="7">
    <location>
        <begin position="593"/>
        <end position="612"/>
    </location>
</feature>
<dbReference type="Gene3D" id="1.10.880.10">
    <property type="entry name" value="Transcription factor, Skn-1-like, DNA-binding domain"/>
    <property type="match status" value="1"/>
</dbReference>
<evidence type="ECO:0000256" key="3">
    <source>
        <dbReference type="ARBA" id="ARBA00023159"/>
    </source>
</evidence>